<dbReference type="AlphaFoldDB" id="A0A0B1SD52"/>
<proteinExistence type="predicted"/>
<gene>
    <name evidence="2" type="ORF">OESDEN_17090</name>
</gene>
<dbReference type="EMBL" id="KN574538">
    <property type="protein sequence ID" value="KHJ83213.1"/>
    <property type="molecule type" value="Genomic_DNA"/>
</dbReference>
<organism evidence="2 3">
    <name type="scientific">Oesophagostomum dentatum</name>
    <name type="common">Nodular worm</name>
    <dbReference type="NCBI Taxonomy" id="61180"/>
    <lineage>
        <taxon>Eukaryota</taxon>
        <taxon>Metazoa</taxon>
        <taxon>Ecdysozoa</taxon>
        <taxon>Nematoda</taxon>
        <taxon>Chromadorea</taxon>
        <taxon>Rhabditida</taxon>
        <taxon>Rhabditina</taxon>
        <taxon>Rhabditomorpha</taxon>
        <taxon>Strongyloidea</taxon>
        <taxon>Strongylidae</taxon>
        <taxon>Oesophagostomum</taxon>
    </lineage>
</organism>
<keyword evidence="3" id="KW-1185">Reference proteome</keyword>
<evidence type="ECO:0000313" key="3">
    <source>
        <dbReference type="Proteomes" id="UP000053660"/>
    </source>
</evidence>
<accession>A0A0B1SD52</accession>
<feature type="compositionally biased region" description="Polar residues" evidence="1">
    <location>
        <begin position="17"/>
        <end position="28"/>
    </location>
</feature>
<name>A0A0B1SD52_OESDE</name>
<feature type="region of interest" description="Disordered" evidence="1">
    <location>
        <begin position="17"/>
        <end position="40"/>
    </location>
</feature>
<evidence type="ECO:0000313" key="2">
    <source>
        <dbReference type="EMBL" id="KHJ83213.1"/>
    </source>
</evidence>
<evidence type="ECO:0000256" key="1">
    <source>
        <dbReference type="SAM" id="MobiDB-lite"/>
    </source>
</evidence>
<protein>
    <submittedName>
        <fullName evidence="2">Uncharacterized protein</fullName>
    </submittedName>
</protein>
<dbReference type="Proteomes" id="UP000053660">
    <property type="component" value="Unassembled WGS sequence"/>
</dbReference>
<sequence>MASAVHLKRLRLRRCSSARQTKSGTTVMEQAHLPSPMSNVSRTLDNLGKLVQHAMKMRSSFTRRQRRMKLM</sequence>
<reference evidence="2 3" key="1">
    <citation type="submission" date="2014-03" db="EMBL/GenBank/DDBJ databases">
        <title>Draft genome of the hookworm Oesophagostomum dentatum.</title>
        <authorList>
            <person name="Mitreva M."/>
        </authorList>
    </citation>
    <scope>NUCLEOTIDE SEQUENCE [LARGE SCALE GENOMIC DNA]</scope>
    <source>
        <strain evidence="2 3">OD-Hann</strain>
    </source>
</reference>